<dbReference type="InterPro" id="IPR000073">
    <property type="entry name" value="AB_hydrolase_1"/>
</dbReference>
<dbReference type="Gene3D" id="3.40.50.1820">
    <property type="entry name" value="alpha/beta hydrolase"/>
    <property type="match status" value="1"/>
</dbReference>
<dbReference type="Proteomes" id="UP000516105">
    <property type="component" value="Chromosome"/>
</dbReference>
<dbReference type="InterPro" id="IPR029058">
    <property type="entry name" value="AB_hydrolase_fold"/>
</dbReference>
<dbReference type="GO" id="GO:0016787">
    <property type="term" value="F:hydrolase activity"/>
    <property type="evidence" value="ECO:0007669"/>
    <property type="project" value="UniProtKB-KW"/>
</dbReference>
<evidence type="ECO:0000313" key="2">
    <source>
        <dbReference type="EMBL" id="QNP46889.1"/>
    </source>
</evidence>
<evidence type="ECO:0000259" key="1">
    <source>
        <dbReference type="Pfam" id="PF00561"/>
    </source>
</evidence>
<dbReference type="EMBL" id="CP060782">
    <property type="protein sequence ID" value="QNP46889.1"/>
    <property type="molecule type" value="Genomic_DNA"/>
</dbReference>
<accession>A0ABX6TC03</accession>
<dbReference type="Pfam" id="PF00561">
    <property type="entry name" value="Abhydrolase_1"/>
    <property type="match status" value="1"/>
</dbReference>
<keyword evidence="3" id="KW-1185">Reference proteome</keyword>
<sequence length="160" mass="17277">MARSPLAWFQRRCLRLPGHGASASATSPWSFDRVADDLAYFAKELGLSNALFVGHSTGGLIGLVTAARYPGLFAGYGLLATAPAVAGRSLPPEAVPTFELYGRDRTVMETVFTQMYLRPTEVMSAALDDVGLIEPGSIALSWSILLNFGSPIIWRKFVIL</sequence>
<reference evidence="2 3" key="1">
    <citation type="submission" date="2020-08" db="EMBL/GenBank/DDBJ databases">
        <title>Genome sequence of Sphingomonas sediminicola KACC 15039T.</title>
        <authorList>
            <person name="Hyun D.-W."/>
            <person name="Bae J.-W."/>
        </authorList>
    </citation>
    <scope>NUCLEOTIDE SEQUENCE [LARGE SCALE GENOMIC DNA]</scope>
    <source>
        <strain evidence="2 3">KACC 15039</strain>
    </source>
</reference>
<protein>
    <submittedName>
        <fullName evidence="2">Alpha/beta fold hydrolase</fullName>
    </submittedName>
</protein>
<evidence type="ECO:0000313" key="3">
    <source>
        <dbReference type="Proteomes" id="UP000516105"/>
    </source>
</evidence>
<keyword evidence="2" id="KW-0378">Hydrolase</keyword>
<dbReference type="RefSeq" id="WP_187709842.1">
    <property type="nucleotide sequence ID" value="NZ_CP060782.1"/>
</dbReference>
<dbReference type="SUPFAM" id="SSF53474">
    <property type="entry name" value="alpha/beta-Hydrolases"/>
    <property type="match status" value="1"/>
</dbReference>
<organism evidence="2 3">
    <name type="scientific">Sphingomonas sediminicola</name>
    <dbReference type="NCBI Taxonomy" id="386874"/>
    <lineage>
        <taxon>Bacteria</taxon>
        <taxon>Pseudomonadati</taxon>
        <taxon>Pseudomonadota</taxon>
        <taxon>Alphaproteobacteria</taxon>
        <taxon>Sphingomonadales</taxon>
        <taxon>Sphingomonadaceae</taxon>
        <taxon>Sphingomonas</taxon>
    </lineage>
</organism>
<proteinExistence type="predicted"/>
<gene>
    <name evidence="2" type="ORF">H9L14_03080</name>
</gene>
<name>A0ABX6TC03_9SPHN</name>
<feature type="domain" description="AB hydrolase-1" evidence="1">
    <location>
        <begin position="16"/>
        <end position="103"/>
    </location>
</feature>